<gene>
    <name evidence="1" type="ORF">EVOR1521_LOCUS5367</name>
</gene>
<comment type="caution">
    <text evidence="1">The sequence shown here is derived from an EMBL/GenBank/DDBJ whole genome shotgun (WGS) entry which is preliminary data.</text>
</comment>
<reference evidence="1" key="1">
    <citation type="submission" date="2023-08" db="EMBL/GenBank/DDBJ databases">
        <authorList>
            <person name="Chen Y."/>
            <person name="Shah S."/>
            <person name="Dougan E. K."/>
            <person name="Thang M."/>
            <person name="Chan C."/>
        </authorList>
    </citation>
    <scope>NUCLEOTIDE SEQUENCE</scope>
</reference>
<protein>
    <submittedName>
        <fullName evidence="1">Uncharacterized protein</fullName>
    </submittedName>
</protein>
<evidence type="ECO:0000313" key="1">
    <source>
        <dbReference type="EMBL" id="CAJ1376262.1"/>
    </source>
</evidence>
<keyword evidence="2" id="KW-1185">Reference proteome</keyword>
<sequence length="70" mass="7811">DISRINHFKEDVFAASCVVKAVEDLVEVEKRNAAISDWLTKLQEPQQDIRPHAARAAEELQEVLAAGQVL</sequence>
<dbReference type="AlphaFoldDB" id="A0AA36MR86"/>
<organism evidence="1 2">
    <name type="scientific">Effrenium voratum</name>
    <dbReference type="NCBI Taxonomy" id="2562239"/>
    <lineage>
        <taxon>Eukaryota</taxon>
        <taxon>Sar</taxon>
        <taxon>Alveolata</taxon>
        <taxon>Dinophyceae</taxon>
        <taxon>Suessiales</taxon>
        <taxon>Symbiodiniaceae</taxon>
        <taxon>Effrenium</taxon>
    </lineage>
</organism>
<accession>A0AA36MR86</accession>
<name>A0AA36MR86_9DINO</name>
<dbReference type="EMBL" id="CAUJNA010000377">
    <property type="protein sequence ID" value="CAJ1376262.1"/>
    <property type="molecule type" value="Genomic_DNA"/>
</dbReference>
<dbReference type="Proteomes" id="UP001178507">
    <property type="component" value="Unassembled WGS sequence"/>
</dbReference>
<proteinExistence type="predicted"/>
<feature type="non-terminal residue" evidence="1">
    <location>
        <position position="1"/>
    </location>
</feature>
<evidence type="ECO:0000313" key="2">
    <source>
        <dbReference type="Proteomes" id="UP001178507"/>
    </source>
</evidence>